<protein>
    <submittedName>
        <fullName evidence="1">Uncharacterized protein</fullName>
    </submittedName>
</protein>
<comment type="caution">
    <text evidence="1">The sequence shown here is derived from an EMBL/GenBank/DDBJ whole genome shotgun (WGS) entry which is preliminary data.</text>
</comment>
<name>A0A2W5SJ10_9BACT</name>
<evidence type="ECO:0000313" key="2">
    <source>
        <dbReference type="Proteomes" id="UP000249061"/>
    </source>
</evidence>
<accession>A0A2W5SJ10</accession>
<gene>
    <name evidence="1" type="ORF">DI536_36275</name>
</gene>
<dbReference type="AlphaFoldDB" id="A0A2W5SJ10"/>
<dbReference type="EMBL" id="QFQP01000114">
    <property type="protein sequence ID" value="PZR03169.1"/>
    <property type="molecule type" value="Genomic_DNA"/>
</dbReference>
<proteinExistence type="predicted"/>
<reference evidence="1 2" key="1">
    <citation type="submission" date="2017-08" db="EMBL/GenBank/DDBJ databases">
        <title>Infants hospitalized years apart are colonized by the same room-sourced microbial strains.</title>
        <authorList>
            <person name="Brooks B."/>
            <person name="Olm M.R."/>
            <person name="Firek B.A."/>
            <person name="Baker R."/>
            <person name="Thomas B.C."/>
            <person name="Morowitz M.J."/>
            <person name="Banfield J.F."/>
        </authorList>
    </citation>
    <scope>NUCLEOTIDE SEQUENCE [LARGE SCALE GENOMIC DNA]</scope>
    <source>
        <strain evidence="1">S2_003_000_R2_14</strain>
    </source>
</reference>
<evidence type="ECO:0000313" key="1">
    <source>
        <dbReference type="EMBL" id="PZR03169.1"/>
    </source>
</evidence>
<organism evidence="1 2">
    <name type="scientific">Archangium gephyra</name>
    <dbReference type="NCBI Taxonomy" id="48"/>
    <lineage>
        <taxon>Bacteria</taxon>
        <taxon>Pseudomonadati</taxon>
        <taxon>Myxococcota</taxon>
        <taxon>Myxococcia</taxon>
        <taxon>Myxococcales</taxon>
        <taxon>Cystobacterineae</taxon>
        <taxon>Archangiaceae</taxon>
        <taxon>Archangium</taxon>
    </lineage>
</organism>
<sequence length="112" mass="12838">MFGLLGEKLTVEPDVHVVTCHQEAPSWWQQQEGQRDLAPARQMCRVKWTEERRVFGWFLACPDIPATRAFLGLYTHSIDRQQVTSHVFCDPDLLVGADLDWGNTVSRAQVEL</sequence>
<dbReference type="Proteomes" id="UP000249061">
    <property type="component" value="Unassembled WGS sequence"/>
</dbReference>